<name>A0A8G2BTF9_9BACT</name>
<dbReference type="Proteomes" id="UP000236725">
    <property type="component" value="Unassembled WGS sequence"/>
</dbReference>
<feature type="signal peptide" evidence="1">
    <location>
        <begin position="1"/>
        <end position="24"/>
    </location>
</feature>
<dbReference type="AlphaFoldDB" id="A0A8G2BTF9"/>
<dbReference type="RefSeq" id="WP_234999254.1">
    <property type="nucleotide sequence ID" value="NZ_FNVS01000001.1"/>
</dbReference>
<sequence>MKSRLMNLFPAILCLLFYSVTTNAITGKSSDIVIENSQMRLVISSDGKARSLIHKSSGQECLDTQSELPVCAITQYRPYDNENFLMFPAKPRTFPSNKVERIGDTLRVEFEDTYDIAYIPMHITDDYIHFTLDKIDYRIEDFGVKRKTEIDEFTLMQLPVRKRENFGEWLNVVWDGGVAVNLLATSPCTRIDAFQQKNAINLYAGLDYQVKLFGAGAALITTSKDRLLPCIDRLERDYNMPLGVESRLRQEYPYSYYELRNVTTENIDEHISFAKKGGFKTIVIYYVDFAKSCGHYPWRKEYPNGMKDLKEITDKIYKAGMIPGLHLHYSKVGRDDPYLMGDNPDTRFNHVRNFTLARPVDSTSTVLYIEENPEGIQMEKNRTLLQIGKELILYTGFTTTPPYQLTGCTRGVGGSVPRVYDKGERFGLLDVDDWPLFVRVDQNTGLQKEIAERLGQIYEGAGFRFVYFDGAEDVPMPYWYNVSRSQLAVYNELSPKPLYAEGALKSHYGWHILSRGNAFDIFPPERIRPAMKKYTTRAARQIAKDFTSVNFGWVNYLAPSEKTIGMQPDMYEYICSHAVAWNSPISLVGNLNDLRKHPRTDDNLQVIRWWEEAKLKGVFTEAQKEMLKNLDQEYILLKDKGGRYDLYPYKQITTDAELPIRAFVFEKHGKTCIVYWHMSGSGEVVLDIDKRKIRLSDVVGKRIPIREKDGKVVIPAAGRLFLDIDLPVEEAISLFRKSLGLL</sequence>
<comment type="caution">
    <text evidence="2">The sequence shown here is derived from an EMBL/GenBank/DDBJ whole genome shotgun (WGS) entry which is preliminary data.</text>
</comment>
<protein>
    <submittedName>
        <fullName evidence="2">Uncharacterized protein</fullName>
    </submittedName>
</protein>
<evidence type="ECO:0000313" key="2">
    <source>
        <dbReference type="EMBL" id="SEF40199.1"/>
    </source>
</evidence>
<evidence type="ECO:0000256" key="1">
    <source>
        <dbReference type="SAM" id="SignalP"/>
    </source>
</evidence>
<keyword evidence="1" id="KW-0732">Signal</keyword>
<reference evidence="2 3" key="1">
    <citation type="submission" date="2016-10" db="EMBL/GenBank/DDBJ databases">
        <authorList>
            <person name="Varghese N."/>
            <person name="Submissions S."/>
        </authorList>
    </citation>
    <scope>NUCLEOTIDE SEQUENCE [LARGE SCALE GENOMIC DNA]</scope>
    <source>
        <strain evidence="2 3">DSM 29073</strain>
    </source>
</reference>
<dbReference type="EMBL" id="FNVS01000001">
    <property type="protein sequence ID" value="SEF40199.1"/>
    <property type="molecule type" value="Genomic_DNA"/>
</dbReference>
<keyword evidence="3" id="KW-1185">Reference proteome</keyword>
<organism evidence="2 3">
    <name type="scientific">Parabacteroides chinchillae</name>
    <dbReference type="NCBI Taxonomy" id="871327"/>
    <lineage>
        <taxon>Bacteria</taxon>
        <taxon>Pseudomonadati</taxon>
        <taxon>Bacteroidota</taxon>
        <taxon>Bacteroidia</taxon>
        <taxon>Bacteroidales</taxon>
        <taxon>Tannerellaceae</taxon>
        <taxon>Parabacteroides</taxon>
    </lineage>
</organism>
<proteinExistence type="predicted"/>
<evidence type="ECO:0000313" key="3">
    <source>
        <dbReference type="Proteomes" id="UP000236725"/>
    </source>
</evidence>
<gene>
    <name evidence="2" type="ORF">SAMN05444001_10122</name>
</gene>
<feature type="chain" id="PRO_5034059064" evidence="1">
    <location>
        <begin position="25"/>
        <end position="742"/>
    </location>
</feature>
<accession>A0A8G2BTF9</accession>